<dbReference type="EMBL" id="FNTI01000001">
    <property type="protein sequence ID" value="SEC72009.1"/>
    <property type="molecule type" value="Genomic_DNA"/>
</dbReference>
<dbReference type="PANTHER" id="PTHR43130:SF3">
    <property type="entry name" value="HTH-TYPE TRANSCRIPTIONAL REGULATOR RV1931C"/>
    <property type="match status" value="1"/>
</dbReference>
<dbReference type="PANTHER" id="PTHR43130">
    <property type="entry name" value="ARAC-FAMILY TRANSCRIPTIONAL REGULATOR"/>
    <property type="match status" value="1"/>
</dbReference>
<sequence>MVAKTARKSVAIIVPPKAQSLDVSGPLDAFLEANRHASGGPLYEVRLVAIGTGRTIKLGGMSLVADSSIFDDGRSIDTMLVAGTPDYAIAHDSTDFHAWLRRRAPKTRRYGSVCTGAFFLGASGLLDGMSATTHWQHAAELAERFPAAKVVPDQIYVQDGALYTSAGVTAGIDLALKLIEDDHGRDLALTVARRLVVFLKRPGGQSQFSAHLAAQMADEGKIRSLQHWILDHLSLDLSLVSLASRVAMSVRNLTRVFQDETGTTPADFVEMARVDAARRLLEESETPLQRVASRCGFGSLDTMRRAFLRRIGTGPSDYRERFRR</sequence>
<dbReference type="SUPFAM" id="SSF52317">
    <property type="entry name" value="Class I glutamine amidotransferase-like"/>
    <property type="match status" value="1"/>
</dbReference>
<dbReference type="SUPFAM" id="SSF46689">
    <property type="entry name" value="Homeodomain-like"/>
    <property type="match status" value="2"/>
</dbReference>
<dbReference type="GO" id="GO:0003700">
    <property type="term" value="F:DNA-binding transcription factor activity"/>
    <property type="evidence" value="ECO:0007669"/>
    <property type="project" value="InterPro"/>
</dbReference>
<keyword evidence="1" id="KW-0805">Transcription regulation</keyword>
<dbReference type="Pfam" id="PF12833">
    <property type="entry name" value="HTH_18"/>
    <property type="match status" value="1"/>
</dbReference>
<protein>
    <submittedName>
        <fullName evidence="4">Transcriptional regulator GlxA family, contains an amidase domain and an AraC-type DNA-binding HTH domain</fullName>
    </submittedName>
</protein>
<dbReference type="Pfam" id="PF01965">
    <property type="entry name" value="DJ-1_PfpI"/>
    <property type="match status" value="1"/>
</dbReference>
<dbReference type="CDD" id="cd03137">
    <property type="entry name" value="GATase1_AraC_1"/>
    <property type="match status" value="1"/>
</dbReference>
<dbReference type="InterPro" id="IPR002818">
    <property type="entry name" value="DJ-1/PfpI"/>
</dbReference>
<evidence type="ECO:0000256" key="2">
    <source>
        <dbReference type="ARBA" id="ARBA00023163"/>
    </source>
</evidence>
<dbReference type="OrthoDB" id="9793422at2"/>
<dbReference type="Gene3D" id="3.40.50.880">
    <property type="match status" value="1"/>
</dbReference>
<feature type="domain" description="HTH araC/xylS-type" evidence="3">
    <location>
        <begin position="223"/>
        <end position="321"/>
    </location>
</feature>
<keyword evidence="2" id="KW-0804">Transcription</keyword>
<dbReference type="Gene3D" id="1.10.10.60">
    <property type="entry name" value="Homeodomain-like"/>
    <property type="match status" value="1"/>
</dbReference>
<dbReference type="SMART" id="SM00342">
    <property type="entry name" value="HTH_ARAC"/>
    <property type="match status" value="1"/>
</dbReference>
<evidence type="ECO:0000256" key="1">
    <source>
        <dbReference type="ARBA" id="ARBA00023015"/>
    </source>
</evidence>
<gene>
    <name evidence="4" type="ORF">SAMN05444171_2104</name>
</gene>
<organism evidence="4 5">
    <name type="scientific">Bradyrhizobium lablabi</name>
    <dbReference type="NCBI Taxonomy" id="722472"/>
    <lineage>
        <taxon>Bacteria</taxon>
        <taxon>Pseudomonadati</taxon>
        <taxon>Pseudomonadota</taxon>
        <taxon>Alphaproteobacteria</taxon>
        <taxon>Hyphomicrobiales</taxon>
        <taxon>Nitrobacteraceae</taxon>
        <taxon>Bradyrhizobium</taxon>
    </lineage>
</organism>
<name>A0A1H4UT95_9BRAD</name>
<accession>A0A1H4UT95</accession>
<dbReference type="InterPro" id="IPR018060">
    <property type="entry name" value="HTH_AraC"/>
</dbReference>
<evidence type="ECO:0000313" key="5">
    <source>
        <dbReference type="Proteomes" id="UP000183208"/>
    </source>
</evidence>
<proteinExistence type="predicted"/>
<dbReference type="InterPro" id="IPR009057">
    <property type="entry name" value="Homeodomain-like_sf"/>
</dbReference>
<dbReference type="PROSITE" id="PS01124">
    <property type="entry name" value="HTH_ARAC_FAMILY_2"/>
    <property type="match status" value="1"/>
</dbReference>
<dbReference type="InterPro" id="IPR052158">
    <property type="entry name" value="INH-QAR"/>
</dbReference>
<dbReference type="InterPro" id="IPR029062">
    <property type="entry name" value="Class_I_gatase-like"/>
</dbReference>
<dbReference type="AlphaFoldDB" id="A0A1H4UT95"/>
<evidence type="ECO:0000313" key="4">
    <source>
        <dbReference type="EMBL" id="SEC72009.1"/>
    </source>
</evidence>
<dbReference type="GO" id="GO:0043565">
    <property type="term" value="F:sequence-specific DNA binding"/>
    <property type="evidence" value="ECO:0007669"/>
    <property type="project" value="InterPro"/>
</dbReference>
<keyword evidence="4" id="KW-0238">DNA-binding</keyword>
<reference evidence="4 5" key="1">
    <citation type="submission" date="2016-10" db="EMBL/GenBank/DDBJ databases">
        <authorList>
            <person name="de Groot N.N."/>
        </authorList>
    </citation>
    <scope>NUCLEOTIDE SEQUENCE [LARGE SCALE GENOMIC DNA]</scope>
    <source>
        <strain evidence="4 5">GAS522</strain>
    </source>
</reference>
<dbReference type="Proteomes" id="UP000183208">
    <property type="component" value="Unassembled WGS sequence"/>
</dbReference>
<evidence type="ECO:0000259" key="3">
    <source>
        <dbReference type="PROSITE" id="PS01124"/>
    </source>
</evidence>